<evidence type="ECO:0000313" key="2">
    <source>
        <dbReference type="EMBL" id="KAK7071860.1"/>
    </source>
</evidence>
<organism evidence="2 3">
    <name type="scientific">Halocaridina rubra</name>
    <name type="common">Hawaiian red shrimp</name>
    <dbReference type="NCBI Taxonomy" id="373956"/>
    <lineage>
        <taxon>Eukaryota</taxon>
        <taxon>Metazoa</taxon>
        <taxon>Ecdysozoa</taxon>
        <taxon>Arthropoda</taxon>
        <taxon>Crustacea</taxon>
        <taxon>Multicrustacea</taxon>
        <taxon>Malacostraca</taxon>
        <taxon>Eumalacostraca</taxon>
        <taxon>Eucarida</taxon>
        <taxon>Decapoda</taxon>
        <taxon>Pleocyemata</taxon>
        <taxon>Caridea</taxon>
        <taxon>Atyoidea</taxon>
        <taxon>Atyidae</taxon>
        <taxon>Halocaridina</taxon>
    </lineage>
</organism>
<accession>A0AAN9A488</accession>
<feature type="compositionally biased region" description="Low complexity" evidence="1">
    <location>
        <begin position="73"/>
        <end position="83"/>
    </location>
</feature>
<feature type="compositionally biased region" description="Polar residues" evidence="1">
    <location>
        <begin position="61"/>
        <end position="72"/>
    </location>
</feature>
<reference evidence="2 3" key="1">
    <citation type="submission" date="2023-11" db="EMBL/GenBank/DDBJ databases">
        <title>Halocaridina rubra genome assembly.</title>
        <authorList>
            <person name="Smith C."/>
        </authorList>
    </citation>
    <scope>NUCLEOTIDE SEQUENCE [LARGE SCALE GENOMIC DNA]</scope>
    <source>
        <strain evidence="2">EP-1</strain>
        <tissue evidence="2">Whole</tissue>
    </source>
</reference>
<evidence type="ECO:0000256" key="1">
    <source>
        <dbReference type="SAM" id="MobiDB-lite"/>
    </source>
</evidence>
<evidence type="ECO:0000313" key="3">
    <source>
        <dbReference type="Proteomes" id="UP001381693"/>
    </source>
</evidence>
<dbReference type="Proteomes" id="UP001381693">
    <property type="component" value="Unassembled WGS sequence"/>
</dbReference>
<name>A0AAN9A488_HALRR</name>
<feature type="compositionally biased region" description="Low complexity" evidence="1">
    <location>
        <begin position="101"/>
        <end position="113"/>
    </location>
</feature>
<protein>
    <submittedName>
        <fullName evidence="2">Uncharacterized protein</fullName>
    </submittedName>
</protein>
<keyword evidence="3" id="KW-1185">Reference proteome</keyword>
<proteinExistence type="predicted"/>
<dbReference type="AlphaFoldDB" id="A0AAN9A488"/>
<dbReference type="EMBL" id="JAXCGZ010013871">
    <property type="protein sequence ID" value="KAK7071860.1"/>
    <property type="molecule type" value="Genomic_DNA"/>
</dbReference>
<feature type="compositionally biased region" description="Polar residues" evidence="1">
    <location>
        <begin position="116"/>
        <end position="125"/>
    </location>
</feature>
<feature type="region of interest" description="Disordered" evidence="1">
    <location>
        <begin position="41"/>
        <end position="133"/>
    </location>
</feature>
<comment type="caution">
    <text evidence="2">The sequence shown here is derived from an EMBL/GenBank/DDBJ whole genome shotgun (WGS) entry which is preliminary data.</text>
</comment>
<sequence length="148" mass="16046">MDLNDTLNETLDSDTDVDGTVQLAHPVSAVPSSSCMTVLPKKLQETKAQRKFPVPSPRGSKATQPKRSQNIKSSSSCLPLSPEEPQREESMKSLPTGDMISSSPARQSCSSPAPSTPRSLMTPTLSPEMENSGIVTINTSKRLKWDYI</sequence>
<gene>
    <name evidence="2" type="ORF">SK128_015635</name>
</gene>